<feature type="transmembrane region" description="Helical" evidence="1">
    <location>
        <begin position="20"/>
        <end position="43"/>
    </location>
</feature>
<sequence>MYSTTNSTEAKEPQPWDPAALVSICLGGILALVIIVVVLYTILRKRRKIQQRDIQRDIERSNDVRNVVMNLQTLDSTIPEQTYMQSKKELEQHPSWALHRSTTSEVCKVRSALTLWGPKTTSDG</sequence>
<dbReference type="EMBL" id="JAWRVI010000263">
    <property type="protein sequence ID" value="KAK4069816.1"/>
    <property type="molecule type" value="Genomic_DNA"/>
</dbReference>
<reference evidence="2 3" key="1">
    <citation type="journal article" date="2024" name="Microbiol. Resour. Announc.">
        <title>Genome annotations for the ascomycete fungi Trichoderma harzianum, Trichoderma aggressivum, and Purpureocillium lilacinum.</title>
        <authorList>
            <person name="Beijen E.P.W."/>
            <person name="Ohm R.A."/>
        </authorList>
    </citation>
    <scope>NUCLEOTIDE SEQUENCE [LARGE SCALE GENOMIC DNA]</scope>
    <source>
        <strain evidence="2 3">CBS 150709</strain>
    </source>
</reference>
<organism evidence="2 3">
    <name type="scientific">Purpureocillium lilacinum</name>
    <name type="common">Paecilomyces lilacinus</name>
    <dbReference type="NCBI Taxonomy" id="33203"/>
    <lineage>
        <taxon>Eukaryota</taxon>
        <taxon>Fungi</taxon>
        <taxon>Dikarya</taxon>
        <taxon>Ascomycota</taxon>
        <taxon>Pezizomycotina</taxon>
        <taxon>Sordariomycetes</taxon>
        <taxon>Hypocreomycetidae</taxon>
        <taxon>Hypocreales</taxon>
        <taxon>Ophiocordycipitaceae</taxon>
        <taxon>Purpureocillium</taxon>
    </lineage>
</organism>
<dbReference type="Proteomes" id="UP001287286">
    <property type="component" value="Unassembled WGS sequence"/>
</dbReference>
<evidence type="ECO:0000313" key="3">
    <source>
        <dbReference type="Proteomes" id="UP001287286"/>
    </source>
</evidence>
<evidence type="ECO:0000256" key="1">
    <source>
        <dbReference type="SAM" id="Phobius"/>
    </source>
</evidence>
<accession>A0ABR0BDQ0</accession>
<keyword evidence="1" id="KW-0812">Transmembrane</keyword>
<keyword evidence="1" id="KW-1133">Transmembrane helix</keyword>
<proteinExistence type="predicted"/>
<name>A0ABR0BDQ0_PURLI</name>
<keyword evidence="1" id="KW-0472">Membrane</keyword>
<dbReference type="CDD" id="cd12087">
    <property type="entry name" value="TM_EGFR-like"/>
    <property type="match status" value="1"/>
</dbReference>
<keyword evidence="3" id="KW-1185">Reference proteome</keyword>
<gene>
    <name evidence="2" type="ORF">Purlil1_13636</name>
</gene>
<protein>
    <submittedName>
        <fullName evidence="2">Uncharacterized protein</fullName>
    </submittedName>
</protein>
<evidence type="ECO:0000313" key="2">
    <source>
        <dbReference type="EMBL" id="KAK4069816.1"/>
    </source>
</evidence>
<comment type="caution">
    <text evidence="2">The sequence shown here is derived from an EMBL/GenBank/DDBJ whole genome shotgun (WGS) entry which is preliminary data.</text>
</comment>